<dbReference type="InterPro" id="IPR008844">
    <property type="entry name" value="Spore_GerAC-like"/>
</dbReference>
<sequence>MNRYILLIIILISSIVLTGCWSYKEINALYIVAGIAIDKAENSDKYNIATEFINIKDNKREQSFESILLETEGDSISDAVTKMTRISAKRAYWGHATTIIISEEVAREGIVQFLDLIVRRGEARLSTNIYISKEKSAKEVLQRESFSTDVRSFELAIMVNESKNIVKVPALKTYEVINALAIPKVHTVLPTVKSFYNDGTPTNLLSGGAVFSMGKLVGFLEEKDILPYLFIKDQVEAGFLNVEAEKRNPNDTITLEILGSNTKIKPIYDSQTLGFDISIKTDVTIGELTTTTDYVSKRGRERLKKLAQKSLEKKIKSHIEDVQKEFGFDIFGFGNIIRQRNPRLWDNMEKDWDSIFKDLDLNINCDIQIKNTGHYLKPLKVVE</sequence>
<dbReference type="OrthoDB" id="9816067at2"/>
<keyword evidence="4" id="KW-0732">Signal</keyword>
<comment type="caution">
    <text evidence="10">The sequence shown here is derived from an EMBL/GenBank/DDBJ whole genome shotgun (WGS) entry which is preliminary data.</text>
</comment>
<evidence type="ECO:0000313" key="11">
    <source>
        <dbReference type="Proteomes" id="UP000186112"/>
    </source>
</evidence>
<feature type="domain" description="Spore germination GerAC-like C-terminal" evidence="8">
    <location>
        <begin position="206"/>
        <end position="373"/>
    </location>
</feature>
<keyword evidence="7" id="KW-0449">Lipoprotein</keyword>
<protein>
    <submittedName>
        <fullName evidence="10">Spore germination protein B3</fullName>
    </submittedName>
</protein>
<evidence type="ECO:0000256" key="4">
    <source>
        <dbReference type="ARBA" id="ARBA00022729"/>
    </source>
</evidence>
<comment type="similarity">
    <text evidence="2">Belongs to the GerABKC lipoprotein family.</text>
</comment>
<dbReference type="GO" id="GO:0009847">
    <property type="term" value="P:spore germination"/>
    <property type="evidence" value="ECO:0007669"/>
    <property type="project" value="InterPro"/>
</dbReference>
<dbReference type="Pfam" id="PF05504">
    <property type="entry name" value="Spore_GerAC"/>
    <property type="match status" value="1"/>
</dbReference>
<comment type="subcellular location">
    <subcellularLocation>
        <location evidence="1">Membrane</location>
        <topology evidence="1">Lipid-anchor</topology>
    </subcellularLocation>
</comment>
<organism evidence="10 11">
    <name type="scientific">Tissierella creatinophila DSM 6911</name>
    <dbReference type="NCBI Taxonomy" id="1123403"/>
    <lineage>
        <taxon>Bacteria</taxon>
        <taxon>Bacillati</taxon>
        <taxon>Bacillota</taxon>
        <taxon>Tissierellia</taxon>
        <taxon>Tissierellales</taxon>
        <taxon>Tissierellaceae</taxon>
        <taxon>Tissierella</taxon>
    </lineage>
</organism>
<dbReference type="Gene3D" id="3.30.300.210">
    <property type="entry name" value="Nutrient germinant receptor protein C, domain 3"/>
    <property type="match status" value="1"/>
</dbReference>
<dbReference type="PANTHER" id="PTHR35789:SF1">
    <property type="entry name" value="SPORE GERMINATION PROTEIN B3"/>
    <property type="match status" value="1"/>
</dbReference>
<dbReference type="AlphaFoldDB" id="A0A1U7M3C6"/>
<evidence type="ECO:0000313" key="10">
    <source>
        <dbReference type="EMBL" id="OLS01786.1"/>
    </source>
</evidence>
<dbReference type="PROSITE" id="PS51257">
    <property type="entry name" value="PROKAR_LIPOPROTEIN"/>
    <property type="match status" value="1"/>
</dbReference>
<dbReference type="InterPro" id="IPR046953">
    <property type="entry name" value="Spore_GerAC-like_C"/>
</dbReference>
<evidence type="ECO:0000256" key="2">
    <source>
        <dbReference type="ARBA" id="ARBA00007886"/>
    </source>
</evidence>
<gene>
    <name evidence="10" type="primary">gerBC_4</name>
    <name evidence="10" type="ORF">TICRE_21620</name>
</gene>
<name>A0A1U7M3C6_TISCR</name>
<evidence type="ECO:0000256" key="3">
    <source>
        <dbReference type="ARBA" id="ARBA00022544"/>
    </source>
</evidence>
<accession>A0A1U7M3C6</accession>
<evidence type="ECO:0000256" key="7">
    <source>
        <dbReference type="ARBA" id="ARBA00023288"/>
    </source>
</evidence>
<proteinExistence type="inferred from homology"/>
<dbReference type="EMBL" id="LTDM01000059">
    <property type="protein sequence ID" value="OLS01786.1"/>
    <property type="molecule type" value="Genomic_DNA"/>
</dbReference>
<keyword evidence="5" id="KW-0472">Membrane</keyword>
<keyword evidence="6" id="KW-0564">Palmitate</keyword>
<dbReference type="InterPro" id="IPR038501">
    <property type="entry name" value="Spore_GerAC_C_sf"/>
</dbReference>
<dbReference type="NCBIfam" id="TIGR02887">
    <property type="entry name" value="spore_ger_x_C"/>
    <property type="match status" value="1"/>
</dbReference>
<evidence type="ECO:0000259" key="9">
    <source>
        <dbReference type="Pfam" id="PF25198"/>
    </source>
</evidence>
<evidence type="ECO:0000256" key="6">
    <source>
        <dbReference type="ARBA" id="ARBA00023139"/>
    </source>
</evidence>
<dbReference type="Proteomes" id="UP000186112">
    <property type="component" value="Unassembled WGS sequence"/>
</dbReference>
<dbReference type="PANTHER" id="PTHR35789">
    <property type="entry name" value="SPORE GERMINATION PROTEIN B3"/>
    <property type="match status" value="1"/>
</dbReference>
<dbReference type="InterPro" id="IPR057336">
    <property type="entry name" value="GerAC_N"/>
</dbReference>
<keyword evidence="11" id="KW-1185">Reference proteome</keyword>
<evidence type="ECO:0000259" key="8">
    <source>
        <dbReference type="Pfam" id="PF05504"/>
    </source>
</evidence>
<evidence type="ECO:0000256" key="1">
    <source>
        <dbReference type="ARBA" id="ARBA00004635"/>
    </source>
</evidence>
<keyword evidence="3" id="KW-0309">Germination</keyword>
<dbReference type="RefSeq" id="WP_075727927.1">
    <property type="nucleotide sequence ID" value="NZ_LTDM01000059.1"/>
</dbReference>
<feature type="domain" description="Spore germination protein N-terminal" evidence="9">
    <location>
        <begin position="23"/>
        <end position="193"/>
    </location>
</feature>
<reference evidence="10 11" key="1">
    <citation type="submission" date="2016-02" db="EMBL/GenBank/DDBJ databases">
        <title>Genome sequence of Tissierella creatinophila DSM 6911.</title>
        <authorList>
            <person name="Poehlein A."/>
            <person name="Daniel R."/>
        </authorList>
    </citation>
    <scope>NUCLEOTIDE SEQUENCE [LARGE SCALE GENOMIC DNA]</scope>
    <source>
        <strain evidence="10 11">DSM 6911</strain>
    </source>
</reference>
<dbReference type="Pfam" id="PF25198">
    <property type="entry name" value="Spore_GerAC_N"/>
    <property type="match status" value="1"/>
</dbReference>
<dbReference type="GO" id="GO:0016020">
    <property type="term" value="C:membrane"/>
    <property type="evidence" value="ECO:0007669"/>
    <property type="project" value="UniProtKB-SubCell"/>
</dbReference>
<evidence type="ECO:0000256" key="5">
    <source>
        <dbReference type="ARBA" id="ARBA00023136"/>
    </source>
</evidence>